<dbReference type="Proteomes" id="UP000290767">
    <property type="component" value="Unassembled WGS sequence"/>
</dbReference>
<name>A0A4Q1TR66_RHILE</name>
<dbReference type="EMBL" id="MZMU01000017">
    <property type="protein sequence ID" value="RXT20585.1"/>
    <property type="molecule type" value="Genomic_DNA"/>
</dbReference>
<comment type="caution">
    <text evidence="2">The sequence shown here is derived from an EMBL/GenBank/DDBJ whole genome shotgun (WGS) entry which is preliminary data.</text>
</comment>
<feature type="region of interest" description="Disordered" evidence="1">
    <location>
        <begin position="102"/>
        <end position="124"/>
    </location>
</feature>
<dbReference type="Pfam" id="PF06169">
    <property type="entry name" value="DUF982"/>
    <property type="match status" value="1"/>
</dbReference>
<reference evidence="2 3" key="1">
    <citation type="submission" date="2017-03" db="EMBL/GenBank/DDBJ databases">
        <authorList>
            <person name="Safronova V.I."/>
            <person name="Sazanova A.L."/>
            <person name="Chirak E.R."/>
        </authorList>
    </citation>
    <scope>NUCLEOTIDE SEQUENCE [LARGE SCALE GENOMIC DNA]</scope>
    <source>
        <strain evidence="2 3">Tri-43</strain>
    </source>
</reference>
<dbReference type="Gene3D" id="6.10.250.730">
    <property type="match status" value="1"/>
</dbReference>
<protein>
    <recommendedName>
        <fullName evidence="4">DUF982 domain-containing protein</fullName>
    </recommendedName>
</protein>
<sequence>MHPKGGSSVMSSDRSYHFPAIWLLTSVGERYKRVDTVAGAAEILLHEWPPIVGKAYRRALEACLNALQDSGPADAVPDALMRAADEAFACYIRVVGGRKRFEEPQTPVSRAQQAIPKRPRISGF</sequence>
<dbReference type="InterPro" id="IPR010385">
    <property type="entry name" value="DUF982"/>
</dbReference>
<gene>
    <name evidence="2" type="ORF">B5P46_24575</name>
</gene>
<accession>A0A4Q1TR66</accession>
<evidence type="ECO:0000313" key="3">
    <source>
        <dbReference type="Proteomes" id="UP000290767"/>
    </source>
</evidence>
<evidence type="ECO:0008006" key="4">
    <source>
        <dbReference type="Google" id="ProtNLM"/>
    </source>
</evidence>
<evidence type="ECO:0000256" key="1">
    <source>
        <dbReference type="SAM" id="MobiDB-lite"/>
    </source>
</evidence>
<organism evidence="2 3">
    <name type="scientific">Rhizobium leguminosarum</name>
    <dbReference type="NCBI Taxonomy" id="384"/>
    <lineage>
        <taxon>Bacteria</taxon>
        <taxon>Pseudomonadati</taxon>
        <taxon>Pseudomonadota</taxon>
        <taxon>Alphaproteobacteria</taxon>
        <taxon>Hyphomicrobiales</taxon>
        <taxon>Rhizobiaceae</taxon>
        <taxon>Rhizobium/Agrobacterium group</taxon>
        <taxon>Rhizobium</taxon>
    </lineage>
</organism>
<proteinExistence type="predicted"/>
<dbReference type="AlphaFoldDB" id="A0A4Q1TR66"/>
<evidence type="ECO:0000313" key="2">
    <source>
        <dbReference type="EMBL" id="RXT20585.1"/>
    </source>
</evidence>